<dbReference type="RefSeq" id="WP_350257765.1">
    <property type="nucleotide sequence ID" value="NZ_CP138335.1"/>
</dbReference>
<dbReference type="SMART" id="SM00341">
    <property type="entry name" value="HRDC"/>
    <property type="match status" value="1"/>
</dbReference>
<dbReference type="InterPro" id="IPR044876">
    <property type="entry name" value="HRDC_dom_sf"/>
</dbReference>
<dbReference type="InterPro" id="IPR010997">
    <property type="entry name" value="HRDC-like_sf"/>
</dbReference>
<feature type="region of interest" description="Disordered" evidence="11">
    <location>
        <begin position="587"/>
        <end position="607"/>
    </location>
</feature>
<dbReference type="GO" id="GO:0016787">
    <property type="term" value="F:hydrolase activity"/>
    <property type="evidence" value="ECO:0007669"/>
    <property type="project" value="UniProtKB-UniRule"/>
</dbReference>
<sequence length="695" mass="76580">MSEMKQPEELLAALDPQQQEVALQVGGPLCVRAGAGTGKTRAITYRIAYGVASGQLSPTSILAVTFTARAAAEMRSRLRDLGVHGVQARTFHSAALRQLSYFWERAFSGSVPQVVGHKAALVASAATRVGVRVDKTSVRDLAAEIEWAKVSMISLEDYPQQAAKLGRAAPADLSMEDFARIYDAYEQAKAERQVIDFEDVLTLTCGLLQERDDIRQKVRGQYRSFVVDEYQDVSTLQQHLLNLWRGPRRDICVVGDVSQTIYSFAGASPRYLIDFPTQFPEAKVVELNRDYRSTPQVVAVANQVMARARGINGLGPERGLEGAVRLVSQREGGPAVSFRSFPTDEDEARGIAQQIQDLSQQGRPLAQIAVLYRTNAQSEALEQALTDLGLGVQVHGGARFFEREEIRRALVLLRQGARMRELVGEGEAEAELSTQVEDILLGAGWTPEPPQREGASRERWENLEALAALARSKPELSLGQFVEDLLERAQAQAAPQVNGVVLSTLHAAKGLEWDVVFLAGVSEGLIPISLAELPETVEEERRLLYVGITRARDLLQVSYARSRSGGRSQKRKVSRFLAPLWPEEAAPARRRAEGDQSAKQKLSQDKERFLAESDPATLALFEELRRWRLGVAGELSRPAFAVMNDVTLRDIATAKPKTLRQLGAVRGIGHNRLADYGAQILQLIRQHGAEQVEDS</sequence>
<dbReference type="AlphaFoldDB" id="A0AAU7V647"/>
<dbReference type="InterPro" id="IPR027417">
    <property type="entry name" value="P-loop_NTPase"/>
</dbReference>
<dbReference type="Pfam" id="PF00580">
    <property type="entry name" value="UvrD-helicase"/>
    <property type="match status" value="1"/>
</dbReference>
<feature type="domain" description="UvrD-like helicase ATP-binding" evidence="13">
    <location>
        <begin position="12"/>
        <end position="294"/>
    </location>
</feature>
<evidence type="ECO:0000256" key="1">
    <source>
        <dbReference type="ARBA" id="ARBA00009922"/>
    </source>
</evidence>
<evidence type="ECO:0000256" key="8">
    <source>
        <dbReference type="ARBA" id="ARBA00034808"/>
    </source>
</evidence>
<dbReference type="PROSITE" id="PS51217">
    <property type="entry name" value="UVRD_HELICASE_CTER"/>
    <property type="match status" value="1"/>
</dbReference>
<dbReference type="GO" id="GO:0043138">
    <property type="term" value="F:3'-5' DNA helicase activity"/>
    <property type="evidence" value="ECO:0007669"/>
    <property type="project" value="UniProtKB-EC"/>
</dbReference>
<evidence type="ECO:0000313" key="15">
    <source>
        <dbReference type="EMBL" id="XBW07560.1"/>
    </source>
</evidence>
<keyword evidence="2 10" id="KW-0547">Nucleotide-binding</keyword>
<comment type="similarity">
    <text evidence="1">Belongs to the helicase family. UvrD subfamily.</text>
</comment>
<dbReference type="EC" id="5.6.2.4" evidence="8"/>
<dbReference type="EMBL" id="CP138335">
    <property type="protein sequence ID" value="XBW07560.1"/>
    <property type="molecule type" value="Genomic_DNA"/>
</dbReference>
<dbReference type="KEGG" id="sapp:SAC06_07910"/>
<evidence type="ECO:0000256" key="2">
    <source>
        <dbReference type="ARBA" id="ARBA00022741"/>
    </source>
</evidence>
<dbReference type="PANTHER" id="PTHR11070">
    <property type="entry name" value="UVRD / RECB / PCRA DNA HELICASE FAMILY MEMBER"/>
    <property type="match status" value="1"/>
</dbReference>
<dbReference type="Gene3D" id="1.10.10.160">
    <property type="match status" value="1"/>
</dbReference>
<dbReference type="CDD" id="cd17932">
    <property type="entry name" value="DEXQc_UvrD"/>
    <property type="match status" value="1"/>
</dbReference>
<dbReference type="SUPFAM" id="SSF47819">
    <property type="entry name" value="HRDC-like"/>
    <property type="match status" value="1"/>
</dbReference>
<dbReference type="GO" id="GO:0003677">
    <property type="term" value="F:DNA binding"/>
    <property type="evidence" value="ECO:0007669"/>
    <property type="project" value="InterPro"/>
</dbReference>
<organism evidence="15">
    <name type="scientific">Scrofimicrobium appendicitidis</name>
    <dbReference type="NCBI Taxonomy" id="3079930"/>
    <lineage>
        <taxon>Bacteria</taxon>
        <taxon>Bacillati</taxon>
        <taxon>Actinomycetota</taxon>
        <taxon>Actinomycetes</taxon>
        <taxon>Actinomycetales</taxon>
        <taxon>Actinomycetaceae</taxon>
        <taxon>Scrofimicrobium</taxon>
    </lineage>
</organism>
<dbReference type="GO" id="GO:0005829">
    <property type="term" value="C:cytosol"/>
    <property type="evidence" value="ECO:0007669"/>
    <property type="project" value="TreeGrafter"/>
</dbReference>
<protein>
    <recommendedName>
        <fullName evidence="8">DNA 3'-5' helicase</fullName>
        <ecNumber evidence="8">5.6.2.4</ecNumber>
    </recommendedName>
</protein>
<name>A0AAU7V647_9ACTO</name>
<dbReference type="GO" id="GO:0005524">
    <property type="term" value="F:ATP binding"/>
    <property type="evidence" value="ECO:0007669"/>
    <property type="project" value="UniProtKB-UniRule"/>
</dbReference>
<dbReference type="PANTHER" id="PTHR11070:SF69">
    <property type="entry name" value="ATP-DEPENDENT DNA HELICASE UVRD2"/>
    <property type="match status" value="1"/>
</dbReference>
<keyword evidence="5 10" id="KW-0067">ATP-binding</keyword>
<dbReference type="InterPro" id="IPR000212">
    <property type="entry name" value="DNA_helicase_UvrD/REP"/>
</dbReference>
<dbReference type="PROSITE" id="PS51198">
    <property type="entry name" value="UVRD_HELICASE_ATP_BIND"/>
    <property type="match status" value="1"/>
</dbReference>
<evidence type="ECO:0000256" key="11">
    <source>
        <dbReference type="SAM" id="MobiDB-lite"/>
    </source>
</evidence>
<evidence type="ECO:0000256" key="6">
    <source>
        <dbReference type="ARBA" id="ARBA00023235"/>
    </source>
</evidence>
<evidence type="ECO:0000256" key="3">
    <source>
        <dbReference type="ARBA" id="ARBA00022801"/>
    </source>
</evidence>
<evidence type="ECO:0000256" key="4">
    <source>
        <dbReference type="ARBA" id="ARBA00022806"/>
    </source>
</evidence>
<dbReference type="Gene3D" id="3.40.50.300">
    <property type="entry name" value="P-loop containing nucleotide triphosphate hydrolases"/>
    <property type="match status" value="3"/>
</dbReference>
<keyword evidence="4 10" id="KW-0347">Helicase</keyword>
<dbReference type="SUPFAM" id="SSF52540">
    <property type="entry name" value="P-loop containing nucleoside triphosphate hydrolases"/>
    <property type="match status" value="1"/>
</dbReference>
<dbReference type="InterPro" id="IPR013986">
    <property type="entry name" value="DExx_box_DNA_helicase_dom_sf"/>
</dbReference>
<dbReference type="GO" id="GO:0033202">
    <property type="term" value="C:DNA helicase complex"/>
    <property type="evidence" value="ECO:0007669"/>
    <property type="project" value="TreeGrafter"/>
</dbReference>
<evidence type="ECO:0000259" key="12">
    <source>
        <dbReference type="PROSITE" id="PS50967"/>
    </source>
</evidence>
<gene>
    <name evidence="15" type="ORF">SAC06_07910</name>
</gene>
<dbReference type="Gene3D" id="1.10.486.10">
    <property type="entry name" value="PCRA, domain 4"/>
    <property type="match status" value="2"/>
</dbReference>
<proteinExistence type="inferred from homology"/>
<evidence type="ECO:0000256" key="7">
    <source>
        <dbReference type="ARBA" id="ARBA00034617"/>
    </source>
</evidence>
<feature type="domain" description="HRDC" evidence="12">
    <location>
        <begin position="614"/>
        <end position="694"/>
    </location>
</feature>
<evidence type="ECO:0000256" key="10">
    <source>
        <dbReference type="PROSITE-ProRule" id="PRU00560"/>
    </source>
</evidence>
<feature type="binding site" evidence="10">
    <location>
        <begin position="33"/>
        <end position="40"/>
    </location>
    <ligand>
        <name>ATP</name>
        <dbReference type="ChEBI" id="CHEBI:30616"/>
    </ligand>
</feature>
<dbReference type="Pfam" id="PF13361">
    <property type="entry name" value="UvrD_C"/>
    <property type="match status" value="2"/>
</dbReference>
<evidence type="ECO:0000259" key="14">
    <source>
        <dbReference type="PROSITE" id="PS51217"/>
    </source>
</evidence>
<dbReference type="InterPro" id="IPR014017">
    <property type="entry name" value="DNA_helicase_UvrD-like_C"/>
</dbReference>
<dbReference type="InterPro" id="IPR002121">
    <property type="entry name" value="HRDC_dom"/>
</dbReference>
<evidence type="ECO:0000259" key="13">
    <source>
        <dbReference type="PROSITE" id="PS51198"/>
    </source>
</evidence>
<keyword evidence="3 10" id="KW-0378">Hydrolase</keyword>
<reference evidence="15" key="1">
    <citation type="submission" date="2023-11" db="EMBL/GenBank/DDBJ databases">
        <title>Scrofimicrobium hongkongense sp. nov., isolated from a patient with peritonitis.</title>
        <authorList>
            <person name="Lao H.Y."/>
            <person name="Wong A.Y.P."/>
            <person name="Ng T.L."/>
            <person name="Wong R.Y.L."/>
            <person name="Yau M.C.Y."/>
            <person name="Lam J.Y.W."/>
            <person name="Siu G.K.H."/>
        </authorList>
    </citation>
    <scope>NUCLEOTIDE SEQUENCE</scope>
    <source>
        <strain evidence="15">R131</strain>
    </source>
</reference>
<comment type="catalytic activity">
    <reaction evidence="7">
        <text>Couples ATP hydrolysis with the unwinding of duplex DNA by translocating in the 3'-5' direction.</text>
        <dbReference type="EC" id="5.6.2.4"/>
    </reaction>
</comment>
<accession>A0AAU7V647</accession>
<feature type="domain" description="UvrD-like helicase C-terminal" evidence="14">
    <location>
        <begin position="295"/>
        <end position="553"/>
    </location>
</feature>
<evidence type="ECO:0000256" key="5">
    <source>
        <dbReference type="ARBA" id="ARBA00022840"/>
    </source>
</evidence>
<dbReference type="InterPro" id="IPR014016">
    <property type="entry name" value="UvrD-like_ATP-bd"/>
</dbReference>
<dbReference type="CDD" id="cd18807">
    <property type="entry name" value="SF1_C_UvrD"/>
    <property type="match status" value="1"/>
</dbReference>
<dbReference type="GO" id="GO:0000725">
    <property type="term" value="P:recombinational repair"/>
    <property type="evidence" value="ECO:0007669"/>
    <property type="project" value="TreeGrafter"/>
</dbReference>
<keyword evidence="6" id="KW-0413">Isomerase</keyword>
<dbReference type="Pfam" id="PF00570">
    <property type="entry name" value="HRDC"/>
    <property type="match status" value="1"/>
</dbReference>
<comment type="catalytic activity">
    <reaction evidence="9">
        <text>ATP + H2O = ADP + phosphate + H(+)</text>
        <dbReference type="Rhea" id="RHEA:13065"/>
        <dbReference type="ChEBI" id="CHEBI:15377"/>
        <dbReference type="ChEBI" id="CHEBI:15378"/>
        <dbReference type="ChEBI" id="CHEBI:30616"/>
        <dbReference type="ChEBI" id="CHEBI:43474"/>
        <dbReference type="ChEBI" id="CHEBI:456216"/>
        <dbReference type="EC" id="5.6.2.4"/>
    </reaction>
</comment>
<dbReference type="Gene3D" id="1.10.150.80">
    <property type="entry name" value="HRDC domain"/>
    <property type="match status" value="1"/>
</dbReference>
<dbReference type="PROSITE" id="PS50967">
    <property type="entry name" value="HRDC"/>
    <property type="match status" value="1"/>
</dbReference>
<evidence type="ECO:0000256" key="9">
    <source>
        <dbReference type="ARBA" id="ARBA00048988"/>
    </source>
</evidence>